<dbReference type="SMART" id="SM00342">
    <property type="entry name" value="HTH_ARAC"/>
    <property type="match status" value="1"/>
</dbReference>
<accession>A0A7X0MGF0</accession>
<dbReference type="PRINTS" id="PR00032">
    <property type="entry name" value="HTHARAC"/>
</dbReference>
<dbReference type="SUPFAM" id="SSF51215">
    <property type="entry name" value="Regulatory protein AraC"/>
    <property type="match status" value="1"/>
</dbReference>
<evidence type="ECO:0000256" key="3">
    <source>
        <dbReference type="ARBA" id="ARBA00023163"/>
    </source>
</evidence>
<keyword evidence="2 5" id="KW-0238">DNA-binding</keyword>
<organism evidence="5 6">
    <name type="scientific">Pedobacter cryoconitis</name>
    <dbReference type="NCBI Taxonomy" id="188932"/>
    <lineage>
        <taxon>Bacteria</taxon>
        <taxon>Pseudomonadati</taxon>
        <taxon>Bacteroidota</taxon>
        <taxon>Sphingobacteriia</taxon>
        <taxon>Sphingobacteriales</taxon>
        <taxon>Sphingobacteriaceae</taxon>
        <taxon>Pedobacter</taxon>
    </lineage>
</organism>
<dbReference type="Pfam" id="PF02311">
    <property type="entry name" value="AraC_binding"/>
    <property type="match status" value="1"/>
</dbReference>
<reference evidence="5 6" key="1">
    <citation type="submission" date="2020-08" db="EMBL/GenBank/DDBJ databases">
        <title>Genomic Encyclopedia of Type Strains, Phase IV (KMG-V): Genome sequencing to study the core and pangenomes of soil and plant-associated prokaryotes.</title>
        <authorList>
            <person name="Whitman W."/>
        </authorList>
    </citation>
    <scope>NUCLEOTIDE SEQUENCE [LARGE SCALE GENOMIC DNA]</scope>
    <source>
        <strain evidence="5 6">M2T3</strain>
    </source>
</reference>
<evidence type="ECO:0000313" key="6">
    <source>
        <dbReference type="Proteomes" id="UP000521017"/>
    </source>
</evidence>
<dbReference type="GO" id="GO:0043565">
    <property type="term" value="F:sequence-specific DNA binding"/>
    <property type="evidence" value="ECO:0007669"/>
    <property type="project" value="InterPro"/>
</dbReference>
<evidence type="ECO:0000313" key="5">
    <source>
        <dbReference type="EMBL" id="MBB6498019.1"/>
    </source>
</evidence>
<dbReference type="RefSeq" id="WP_184621767.1">
    <property type="nucleotide sequence ID" value="NZ_JACHCC010000001.1"/>
</dbReference>
<name>A0A7X0MGF0_9SPHI</name>
<dbReference type="InterPro" id="IPR037923">
    <property type="entry name" value="HTH-like"/>
</dbReference>
<dbReference type="GO" id="GO:0003700">
    <property type="term" value="F:DNA-binding transcription factor activity"/>
    <property type="evidence" value="ECO:0007669"/>
    <property type="project" value="InterPro"/>
</dbReference>
<keyword evidence="3" id="KW-0804">Transcription</keyword>
<keyword evidence="1" id="KW-0805">Transcription regulation</keyword>
<dbReference type="PROSITE" id="PS01124">
    <property type="entry name" value="HTH_ARAC_FAMILY_2"/>
    <property type="match status" value="1"/>
</dbReference>
<sequence>MKTKENIPILGIDEFQLNNLGSDNGFQYHEICGARFIDKPHKHDFFLFLLFEKGSGTHTIDFIEHSVTGNQLHLLFPDQVHSWNLGEETTAFQIMVSRRIFETFANSLKFDFVMYQKHPVLNLDAGVFHRLLYEFQAIQSELFLKPVLWDIINSRCQIIAQMVSREAERIFEDLKIYHTKPVLFKYQSLIDTYYKEEKSVAFYAEKLNISPNYLNILCRKHLNRSATSLIHNRLILEAKRLLFISKKSIKEIAYELGFYDLAYFSKFFKNQTGMPPRDFKELL</sequence>
<dbReference type="PANTHER" id="PTHR43280">
    <property type="entry name" value="ARAC-FAMILY TRANSCRIPTIONAL REGULATOR"/>
    <property type="match status" value="1"/>
</dbReference>
<dbReference type="InterPro" id="IPR020449">
    <property type="entry name" value="Tscrpt_reg_AraC-type_HTH"/>
</dbReference>
<evidence type="ECO:0000256" key="2">
    <source>
        <dbReference type="ARBA" id="ARBA00023125"/>
    </source>
</evidence>
<dbReference type="EMBL" id="JACHCC010000001">
    <property type="protein sequence ID" value="MBB6498019.1"/>
    <property type="molecule type" value="Genomic_DNA"/>
</dbReference>
<gene>
    <name evidence="5" type="ORF">HDF25_000143</name>
</gene>
<dbReference type="PANTHER" id="PTHR43280:SF32">
    <property type="entry name" value="TRANSCRIPTIONAL REGULATORY PROTEIN"/>
    <property type="match status" value="1"/>
</dbReference>
<dbReference type="SUPFAM" id="SSF46689">
    <property type="entry name" value="Homeodomain-like"/>
    <property type="match status" value="1"/>
</dbReference>
<dbReference type="InterPro" id="IPR003313">
    <property type="entry name" value="AraC-bd"/>
</dbReference>
<feature type="domain" description="HTH araC/xylS-type" evidence="4">
    <location>
        <begin position="184"/>
        <end position="282"/>
    </location>
</feature>
<comment type="caution">
    <text evidence="5">The sequence shown here is derived from an EMBL/GenBank/DDBJ whole genome shotgun (WGS) entry which is preliminary data.</text>
</comment>
<evidence type="ECO:0000256" key="1">
    <source>
        <dbReference type="ARBA" id="ARBA00023015"/>
    </source>
</evidence>
<proteinExistence type="predicted"/>
<dbReference type="Pfam" id="PF12833">
    <property type="entry name" value="HTH_18"/>
    <property type="match status" value="1"/>
</dbReference>
<dbReference type="AlphaFoldDB" id="A0A7X0MGF0"/>
<dbReference type="Proteomes" id="UP000521017">
    <property type="component" value="Unassembled WGS sequence"/>
</dbReference>
<evidence type="ECO:0000259" key="4">
    <source>
        <dbReference type="PROSITE" id="PS01124"/>
    </source>
</evidence>
<dbReference type="InterPro" id="IPR009057">
    <property type="entry name" value="Homeodomain-like_sf"/>
</dbReference>
<protein>
    <submittedName>
        <fullName evidence="5">AraC-like DNA-binding protein</fullName>
    </submittedName>
</protein>
<dbReference type="InterPro" id="IPR018060">
    <property type="entry name" value="HTH_AraC"/>
</dbReference>
<dbReference type="Gene3D" id="1.10.10.60">
    <property type="entry name" value="Homeodomain-like"/>
    <property type="match status" value="1"/>
</dbReference>